<comment type="similarity">
    <text evidence="2">Belongs to the HutP family.</text>
</comment>
<name>A0A9D1H377_9FIRM</name>
<evidence type="ECO:0000256" key="1">
    <source>
        <dbReference type="ARBA" id="ARBA00002945"/>
    </source>
</evidence>
<comment type="subunit">
    <text evidence="3">Homohexamer.</text>
</comment>
<accession>A0A9D1H377</accession>
<reference evidence="9" key="2">
    <citation type="journal article" date="2021" name="PeerJ">
        <title>Extensive microbial diversity within the chicken gut microbiome revealed by metagenomics and culture.</title>
        <authorList>
            <person name="Gilroy R."/>
            <person name="Ravi A."/>
            <person name="Getino M."/>
            <person name="Pursley I."/>
            <person name="Horton D.L."/>
            <person name="Alikhan N.F."/>
            <person name="Baker D."/>
            <person name="Gharbi K."/>
            <person name="Hall N."/>
            <person name="Watson M."/>
            <person name="Adriaenssens E.M."/>
            <person name="Foster-Nyarko E."/>
            <person name="Jarju S."/>
            <person name="Secka A."/>
            <person name="Antonio M."/>
            <person name="Oren A."/>
            <person name="Chaudhuri R.R."/>
            <person name="La Ragione R."/>
            <person name="Hildebrand F."/>
            <person name="Pallen M.J."/>
        </authorList>
    </citation>
    <scope>NUCLEOTIDE SEQUENCE</scope>
    <source>
        <strain evidence="9">CHK181-108</strain>
    </source>
</reference>
<evidence type="ECO:0000256" key="7">
    <source>
        <dbReference type="ARBA" id="ARBA00023159"/>
    </source>
</evidence>
<protein>
    <recommendedName>
        <fullName evidence="4">Hut operon positive regulatory protein</fullName>
    </recommendedName>
</protein>
<keyword evidence="7" id="KW-0010">Activator</keyword>
<dbReference type="AlphaFoldDB" id="A0A9D1H377"/>
<evidence type="ECO:0000313" key="9">
    <source>
        <dbReference type="EMBL" id="HIT85792.1"/>
    </source>
</evidence>
<evidence type="ECO:0000313" key="10">
    <source>
        <dbReference type="Proteomes" id="UP000824165"/>
    </source>
</evidence>
<dbReference type="GO" id="GO:0003723">
    <property type="term" value="F:RNA binding"/>
    <property type="evidence" value="ECO:0007669"/>
    <property type="project" value="UniProtKB-KW"/>
</dbReference>
<organism evidence="9 10">
    <name type="scientific">Candidatus Ornithomonoglobus intestinigallinarum</name>
    <dbReference type="NCBI Taxonomy" id="2840894"/>
    <lineage>
        <taxon>Bacteria</taxon>
        <taxon>Bacillati</taxon>
        <taxon>Bacillota</taxon>
        <taxon>Clostridia</taxon>
        <taxon>Candidatus Ornithomonoglobus</taxon>
    </lineage>
</organism>
<dbReference type="EMBL" id="DVLU01000079">
    <property type="protein sequence ID" value="HIT85792.1"/>
    <property type="molecule type" value="Genomic_DNA"/>
</dbReference>
<evidence type="ECO:0000256" key="3">
    <source>
        <dbReference type="ARBA" id="ARBA00011643"/>
    </source>
</evidence>
<evidence type="ECO:0000256" key="5">
    <source>
        <dbReference type="ARBA" id="ARBA00022884"/>
    </source>
</evidence>
<dbReference type="Proteomes" id="UP000824165">
    <property type="component" value="Unassembled WGS sequence"/>
</dbReference>
<dbReference type="InterPro" id="IPR015111">
    <property type="entry name" value="Regulatory_HutP"/>
</dbReference>
<dbReference type="Gene3D" id="3.40.1510.10">
    <property type="entry name" value="Hut operon regulatory protein HutP"/>
    <property type="match status" value="1"/>
</dbReference>
<sequence>MEAGSRYVCKAAVTMAMSDDRAEESLHKERFAKKGIKTVAVDFGSDFNSAVKKILERAVVAARREGLIGEGHAEEGAVAGAAHEALQQIIDKCVGLNLGGKIGIARNDEHICVCVFFAVGLLNLNDIAIGLGHRAM</sequence>
<evidence type="ECO:0000256" key="6">
    <source>
        <dbReference type="ARBA" id="ARBA00023015"/>
    </source>
</evidence>
<keyword evidence="8" id="KW-0804">Transcription</keyword>
<proteinExistence type="inferred from homology"/>
<keyword evidence="6" id="KW-0805">Transcription regulation</keyword>
<gene>
    <name evidence="9" type="ORF">IAA60_07810</name>
</gene>
<evidence type="ECO:0000256" key="2">
    <source>
        <dbReference type="ARBA" id="ARBA00009992"/>
    </source>
</evidence>
<evidence type="ECO:0000256" key="8">
    <source>
        <dbReference type="ARBA" id="ARBA00023163"/>
    </source>
</evidence>
<comment type="function">
    <text evidence="1">Antiterminator that binds to cis-acting regulatory sequences on the mRNA in the presence of histidine, thereby suppressing transcription termination and activating the hut operon for histidine utilization.</text>
</comment>
<comment type="caution">
    <text evidence="9">The sequence shown here is derived from an EMBL/GenBank/DDBJ whole genome shotgun (WGS) entry which is preliminary data.</text>
</comment>
<dbReference type="Pfam" id="PF09021">
    <property type="entry name" value="HutP"/>
    <property type="match status" value="1"/>
</dbReference>
<dbReference type="CDD" id="cd11640">
    <property type="entry name" value="HutP"/>
    <property type="match status" value="1"/>
</dbReference>
<reference evidence="9" key="1">
    <citation type="submission" date="2020-10" db="EMBL/GenBank/DDBJ databases">
        <authorList>
            <person name="Gilroy R."/>
        </authorList>
    </citation>
    <scope>NUCLEOTIDE SEQUENCE</scope>
    <source>
        <strain evidence="9">CHK181-108</strain>
    </source>
</reference>
<evidence type="ECO:0000256" key="4">
    <source>
        <dbReference type="ARBA" id="ARBA00019377"/>
    </source>
</evidence>
<keyword evidence="5" id="KW-0694">RNA-binding</keyword>
<dbReference type="InterPro" id="IPR036482">
    <property type="entry name" value="Regulatory_HutP_sf"/>
</dbReference>